<dbReference type="InterPro" id="IPR038670">
    <property type="entry name" value="HslJ-like_sf"/>
</dbReference>
<gene>
    <name evidence="3" type="ORF">MPRG_04700</name>
    <name evidence="4" type="ORF">QXL92_20075</name>
</gene>
<dbReference type="Gene3D" id="2.40.128.270">
    <property type="match status" value="1"/>
</dbReference>
<feature type="chain" id="PRO_5042517215" evidence="1">
    <location>
        <begin position="24"/>
        <end position="171"/>
    </location>
</feature>
<dbReference type="EMBL" id="JAUFSA010000001">
    <property type="protein sequence ID" value="MDP7737044.1"/>
    <property type="molecule type" value="Genomic_DNA"/>
</dbReference>
<name>A0AAJ1W5Q0_9MYCO</name>
<keyword evidence="1" id="KW-0732">Signal</keyword>
<sequence>MVRAIVIAAVITAVVTAFNCAPAEATALSAYSSTVPQYVRPLDMSAHAEAWTRLPEEPVTSPIAGSSWRFVEIMGAPTPETVQPTLQLSVDGTATGDTGCNQFTGRYVSAGADLSFSDLGYTKMMCRPEVMAVERAVQSALMRTSRMATSPGELDLVASDGTVLARLTAVT</sequence>
<organism evidence="4 6">
    <name type="scientific">Mycobacterium paragordonae</name>
    <dbReference type="NCBI Taxonomy" id="1389713"/>
    <lineage>
        <taxon>Bacteria</taxon>
        <taxon>Bacillati</taxon>
        <taxon>Actinomycetota</taxon>
        <taxon>Actinomycetes</taxon>
        <taxon>Mycobacteriales</taxon>
        <taxon>Mycobacteriaceae</taxon>
        <taxon>Mycobacterium</taxon>
    </lineage>
</organism>
<keyword evidence="5" id="KW-1185">Reference proteome</keyword>
<protein>
    <submittedName>
        <fullName evidence="4">META domain-containing protein</fullName>
    </submittedName>
</protein>
<dbReference type="EMBL" id="BLKX01000001">
    <property type="protein sequence ID" value="GFG77194.1"/>
    <property type="molecule type" value="Genomic_DNA"/>
</dbReference>
<evidence type="ECO:0000313" key="5">
    <source>
        <dbReference type="Proteomes" id="UP000465240"/>
    </source>
</evidence>
<evidence type="ECO:0000313" key="4">
    <source>
        <dbReference type="EMBL" id="MDP7737044.1"/>
    </source>
</evidence>
<reference evidence="3 5" key="1">
    <citation type="journal article" date="2019" name="Emerg. Microbes Infect.">
        <title>Comprehensive subspecies identification of 175 nontuberculous mycobacteria species based on 7547 genomic profiles.</title>
        <authorList>
            <person name="Matsumoto Y."/>
            <person name="Kinjo T."/>
            <person name="Motooka D."/>
            <person name="Nabeya D."/>
            <person name="Jung N."/>
            <person name="Uechi K."/>
            <person name="Horii T."/>
            <person name="Iida T."/>
            <person name="Fujita J."/>
            <person name="Nakamura S."/>
        </authorList>
    </citation>
    <scope>NUCLEOTIDE SEQUENCE [LARGE SCALE GENOMIC DNA]</scope>
    <source>
        <strain evidence="3 5">JCM 18565</strain>
    </source>
</reference>
<dbReference type="RefSeq" id="WP_162951389.1">
    <property type="nucleotide sequence ID" value="NZ_BLKX01000001.1"/>
</dbReference>
<reference evidence="3" key="2">
    <citation type="submission" date="2020-02" db="EMBL/GenBank/DDBJ databases">
        <authorList>
            <person name="Matsumoto Y."/>
            <person name="Kinjo T."/>
            <person name="Motooka D."/>
            <person name="Nabeya D."/>
            <person name="Jung N."/>
            <person name="Uechi K."/>
            <person name="Horii T."/>
            <person name="Iida T."/>
            <person name="Fujita J."/>
            <person name="Nakamura S."/>
        </authorList>
    </citation>
    <scope>NUCLEOTIDE SEQUENCE</scope>
    <source>
        <strain evidence="3">JCM 18565</strain>
    </source>
</reference>
<evidence type="ECO:0000256" key="1">
    <source>
        <dbReference type="SAM" id="SignalP"/>
    </source>
</evidence>
<evidence type="ECO:0000313" key="3">
    <source>
        <dbReference type="EMBL" id="GFG77194.1"/>
    </source>
</evidence>
<feature type="domain" description="DUF306" evidence="2">
    <location>
        <begin position="61"/>
        <end position="166"/>
    </location>
</feature>
<evidence type="ECO:0000259" key="2">
    <source>
        <dbReference type="Pfam" id="PF03724"/>
    </source>
</evidence>
<dbReference type="Proteomes" id="UP000465240">
    <property type="component" value="Unassembled WGS sequence"/>
</dbReference>
<dbReference type="PANTHER" id="PTHR35535:SF2">
    <property type="entry name" value="DUF306 DOMAIN-CONTAINING PROTEIN"/>
    <property type="match status" value="1"/>
</dbReference>
<proteinExistence type="predicted"/>
<feature type="signal peptide" evidence="1">
    <location>
        <begin position="1"/>
        <end position="23"/>
    </location>
</feature>
<comment type="caution">
    <text evidence="4">The sequence shown here is derived from an EMBL/GenBank/DDBJ whole genome shotgun (WGS) entry which is preliminary data.</text>
</comment>
<dbReference type="PANTHER" id="PTHR35535">
    <property type="entry name" value="HEAT SHOCK PROTEIN HSLJ"/>
    <property type="match status" value="1"/>
</dbReference>
<accession>A0AAJ1W5Q0</accession>
<reference evidence="4" key="3">
    <citation type="submission" date="2023-06" db="EMBL/GenBank/DDBJ databases">
        <title>Identification of two novel mycobacterium reveal diversities and complexities of Mycobacterium gordonae clade.</title>
        <authorList>
            <person name="Matsumoto Y."/>
            <person name="Nakamura S."/>
            <person name="Motooka D."/>
            <person name="Fukushima K."/>
        </authorList>
    </citation>
    <scope>NUCLEOTIDE SEQUENCE</scope>
    <source>
        <strain evidence="4">TY812</strain>
    </source>
</reference>
<dbReference type="AlphaFoldDB" id="A0AAJ1W5Q0"/>
<dbReference type="InterPro" id="IPR005184">
    <property type="entry name" value="DUF306_Meta_HslJ"/>
</dbReference>
<dbReference type="Proteomes" id="UP001229081">
    <property type="component" value="Unassembled WGS sequence"/>
</dbReference>
<dbReference type="Pfam" id="PF03724">
    <property type="entry name" value="META"/>
    <property type="match status" value="1"/>
</dbReference>
<evidence type="ECO:0000313" key="6">
    <source>
        <dbReference type="Proteomes" id="UP001229081"/>
    </source>
</evidence>
<dbReference type="InterPro" id="IPR053147">
    <property type="entry name" value="Hsp_HslJ-like"/>
</dbReference>